<dbReference type="EMBL" id="JABFAC010241320">
    <property type="protein sequence ID" value="MBA0635281.1"/>
    <property type="molecule type" value="Genomic_DNA"/>
</dbReference>
<proteinExistence type="predicted"/>
<organism evidence="1 2">
    <name type="scientific">Gossypium davidsonii</name>
    <name type="common">Davidson's cotton</name>
    <name type="synonym">Gossypium klotzschianum subsp. davidsonii</name>
    <dbReference type="NCBI Taxonomy" id="34287"/>
    <lineage>
        <taxon>Eukaryota</taxon>
        <taxon>Viridiplantae</taxon>
        <taxon>Streptophyta</taxon>
        <taxon>Embryophyta</taxon>
        <taxon>Tracheophyta</taxon>
        <taxon>Spermatophyta</taxon>
        <taxon>Magnoliopsida</taxon>
        <taxon>eudicotyledons</taxon>
        <taxon>Gunneridae</taxon>
        <taxon>Pentapetalae</taxon>
        <taxon>rosids</taxon>
        <taxon>malvids</taxon>
        <taxon>Malvales</taxon>
        <taxon>Malvaceae</taxon>
        <taxon>Malvoideae</taxon>
        <taxon>Gossypium</taxon>
    </lineage>
</organism>
<dbReference type="Proteomes" id="UP000593561">
    <property type="component" value="Unassembled WGS sequence"/>
</dbReference>
<evidence type="ECO:0000313" key="2">
    <source>
        <dbReference type="Proteomes" id="UP000593561"/>
    </source>
</evidence>
<sequence>MTYRRRSGWQFFKIYVKKTSNGEPRGYFRMRFCIDAAILTGFPCWELEELLVMLRC</sequence>
<reference evidence="1 2" key="1">
    <citation type="journal article" date="2019" name="Genome Biol. Evol.">
        <title>Insights into the evolution of the New World diploid cottons (Gossypium, subgenus Houzingenia) based on genome sequencing.</title>
        <authorList>
            <person name="Grover C.E."/>
            <person name="Arick M.A. 2nd"/>
            <person name="Thrash A."/>
            <person name="Conover J.L."/>
            <person name="Sanders W.S."/>
            <person name="Peterson D.G."/>
            <person name="Frelichowski J.E."/>
            <person name="Scheffler J.A."/>
            <person name="Scheffler B.E."/>
            <person name="Wendel J.F."/>
        </authorList>
    </citation>
    <scope>NUCLEOTIDE SEQUENCE [LARGE SCALE GENOMIC DNA]</scope>
    <source>
        <strain evidence="1">27</strain>
        <tissue evidence="1">Leaf</tissue>
    </source>
</reference>
<accession>A0A7J8TAV5</accession>
<comment type="caution">
    <text evidence="1">The sequence shown here is derived from an EMBL/GenBank/DDBJ whole genome shotgun (WGS) entry which is preliminary data.</text>
</comment>
<protein>
    <submittedName>
        <fullName evidence="1">Uncharacterized protein</fullName>
    </submittedName>
</protein>
<evidence type="ECO:0000313" key="1">
    <source>
        <dbReference type="EMBL" id="MBA0635281.1"/>
    </source>
</evidence>
<gene>
    <name evidence="1" type="ORF">Godav_029989</name>
</gene>
<name>A0A7J8TAV5_GOSDV</name>
<keyword evidence="2" id="KW-1185">Reference proteome</keyword>
<dbReference type="AlphaFoldDB" id="A0A7J8TAV5"/>